<accession>A0AAU7C7R2</accession>
<feature type="chain" id="PRO_5043548843" evidence="2">
    <location>
        <begin position="22"/>
        <end position="304"/>
    </location>
</feature>
<dbReference type="SUPFAM" id="SSF53474">
    <property type="entry name" value="alpha/beta-Hydrolases"/>
    <property type="match status" value="1"/>
</dbReference>
<proteinExistence type="predicted"/>
<feature type="domain" description="BD-FAE-like" evidence="4">
    <location>
        <begin position="71"/>
        <end position="184"/>
    </location>
</feature>
<dbReference type="AlphaFoldDB" id="A0AAU7C7R2"/>
<dbReference type="EMBL" id="CP155447">
    <property type="protein sequence ID" value="XBH01196.1"/>
    <property type="molecule type" value="Genomic_DNA"/>
</dbReference>
<dbReference type="InterPro" id="IPR029058">
    <property type="entry name" value="AB_hydrolase_fold"/>
</dbReference>
<dbReference type="InterPro" id="IPR001375">
    <property type="entry name" value="Peptidase_S9_cat"/>
</dbReference>
<dbReference type="GO" id="GO:0008236">
    <property type="term" value="F:serine-type peptidase activity"/>
    <property type="evidence" value="ECO:0007669"/>
    <property type="project" value="InterPro"/>
</dbReference>
<feature type="domain" description="Peptidase S9 prolyl oligopeptidase catalytic" evidence="3">
    <location>
        <begin position="217"/>
        <end position="274"/>
    </location>
</feature>
<dbReference type="PANTHER" id="PTHR48081:SF6">
    <property type="entry name" value="PEPTIDASE S9 PROLYL OLIGOPEPTIDASE CATALYTIC DOMAIN-CONTAINING PROTEIN"/>
    <property type="match status" value="1"/>
</dbReference>
<dbReference type="PANTHER" id="PTHR48081">
    <property type="entry name" value="AB HYDROLASE SUPERFAMILY PROTEIN C4A8.06C"/>
    <property type="match status" value="1"/>
</dbReference>
<dbReference type="RefSeq" id="WP_406693887.1">
    <property type="nucleotide sequence ID" value="NZ_CP155447.1"/>
</dbReference>
<dbReference type="InterPro" id="IPR050300">
    <property type="entry name" value="GDXG_lipolytic_enzyme"/>
</dbReference>
<keyword evidence="2" id="KW-0732">Signal</keyword>
<protein>
    <submittedName>
        <fullName evidence="5">Alpha/beta hydrolase</fullName>
    </submittedName>
</protein>
<dbReference type="InterPro" id="IPR049492">
    <property type="entry name" value="BD-FAE-like_dom"/>
</dbReference>
<evidence type="ECO:0000256" key="1">
    <source>
        <dbReference type="ARBA" id="ARBA00022801"/>
    </source>
</evidence>
<dbReference type="Pfam" id="PF20434">
    <property type="entry name" value="BD-FAE"/>
    <property type="match status" value="1"/>
</dbReference>
<keyword evidence="1 5" id="KW-0378">Hydrolase</keyword>
<feature type="signal peptide" evidence="2">
    <location>
        <begin position="1"/>
        <end position="21"/>
    </location>
</feature>
<evidence type="ECO:0000313" key="5">
    <source>
        <dbReference type="EMBL" id="XBH01196.1"/>
    </source>
</evidence>
<dbReference type="Gene3D" id="3.40.50.1820">
    <property type="entry name" value="alpha/beta hydrolase"/>
    <property type="match status" value="1"/>
</dbReference>
<gene>
    <name evidence="5" type="ORF">V5E97_22895</name>
</gene>
<dbReference type="Pfam" id="PF00326">
    <property type="entry name" value="Peptidase_S9"/>
    <property type="match status" value="1"/>
</dbReference>
<organism evidence="5">
    <name type="scientific">Singulisphaera sp. Ch08</name>
    <dbReference type="NCBI Taxonomy" id="3120278"/>
    <lineage>
        <taxon>Bacteria</taxon>
        <taxon>Pseudomonadati</taxon>
        <taxon>Planctomycetota</taxon>
        <taxon>Planctomycetia</taxon>
        <taxon>Isosphaerales</taxon>
        <taxon>Isosphaeraceae</taxon>
        <taxon>Singulisphaera</taxon>
    </lineage>
</organism>
<reference evidence="5" key="1">
    <citation type="submission" date="2024-05" db="EMBL/GenBank/DDBJ databases">
        <title>Planctomycetes of the genus Singulisphaera possess chitinolytic capabilities.</title>
        <authorList>
            <person name="Ivanova A."/>
        </authorList>
    </citation>
    <scope>NUCLEOTIDE SEQUENCE</scope>
    <source>
        <strain evidence="5">Ch08T</strain>
    </source>
</reference>
<dbReference type="GO" id="GO:0006508">
    <property type="term" value="P:proteolysis"/>
    <property type="evidence" value="ECO:0007669"/>
    <property type="project" value="InterPro"/>
</dbReference>
<evidence type="ECO:0000259" key="4">
    <source>
        <dbReference type="Pfam" id="PF20434"/>
    </source>
</evidence>
<evidence type="ECO:0000256" key="2">
    <source>
        <dbReference type="SAM" id="SignalP"/>
    </source>
</evidence>
<name>A0AAU7C7R2_9BACT</name>
<evidence type="ECO:0000259" key="3">
    <source>
        <dbReference type="Pfam" id="PF00326"/>
    </source>
</evidence>
<sequence>MKIQAMMLGLILTLGSSIAMALESEAPRTLDVWPATAPGEVGSIGEEQAKKKADGTTVTSLTNVTKPTITLYRPEASKNTGVAILVCPGGGYRNLAWDHEGEQVARWLNEIGVTAALLKYRVPRREGTPETQPPPQALMDAQRALSLVRSHAADWGIDAKRIGILGFSAGGHLGAWTATNADHRGYEPIDAVDRVDCRPDFAALIYSGGVIKKGTSDLTPEIRVTSQTPPMFLVHASNDNVSPENSVQLYLALKRAGVPAEMHLYATGGHGFGMRPSEHPSSTWPQRCEEWLHSQGILKGEKTR</sequence>